<dbReference type="Proteomes" id="UP001595974">
    <property type="component" value="Unassembled WGS sequence"/>
</dbReference>
<dbReference type="Pfam" id="PF07152">
    <property type="entry name" value="YaeQ"/>
    <property type="match status" value="1"/>
</dbReference>
<proteinExistence type="predicted"/>
<organism evidence="1 2">
    <name type="scientific">Thauera sinica</name>
    <dbReference type="NCBI Taxonomy" id="2665146"/>
    <lineage>
        <taxon>Bacteria</taxon>
        <taxon>Pseudomonadati</taxon>
        <taxon>Pseudomonadota</taxon>
        <taxon>Betaproteobacteria</taxon>
        <taxon>Rhodocyclales</taxon>
        <taxon>Zoogloeaceae</taxon>
        <taxon>Thauera</taxon>
    </lineage>
</organism>
<dbReference type="EMBL" id="JBHSOG010000030">
    <property type="protein sequence ID" value="MFC5769370.1"/>
    <property type="molecule type" value="Genomic_DNA"/>
</dbReference>
<evidence type="ECO:0000313" key="1">
    <source>
        <dbReference type="EMBL" id="MFC5769370.1"/>
    </source>
</evidence>
<dbReference type="CDD" id="cd22368">
    <property type="entry name" value="YaeQ-like"/>
    <property type="match status" value="1"/>
</dbReference>
<protein>
    <submittedName>
        <fullName evidence="1">YaeQ family protein</fullName>
    </submittedName>
</protein>
<accession>A0ABW1AQ70</accession>
<reference evidence="2" key="1">
    <citation type="journal article" date="2019" name="Int. J. Syst. Evol. Microbiol.">
        <title>The Global Catalogue of Microorganisms (GCM) 10K type strain sequencing project: providing services to taxonomists for standard genome sequencing and annotation.</title>
        <authorList>
            <consortium name="The Broad Institute Genomics Platform"/>
            <consortium name="The Broad Institute Genome Sequencing Center for Infectious Disease"/>
            <person name="Wu L."/>
            <person name="Ma J."/>
        </authorList>
    </citation>
    <scope>NUCLEOTIDE SEQUENCE [LARGE SCALE GENOMIC DNA]</scope>
    <source>
        <strain evidence="2">SHR3</strain>
    </source>
</reference>
<evidence type="ECO:0000313" key="2">
    <source>
        <dbReference type="Proteomes" id="UP001595974"/>
    </source>
</evidence>
<comment type="caution">
    <text evidence="1">The sequence shown here is derived from an EMBL/GenBank/DDBJ whole genome shotgun (WGS) entry which is preliminary data.</text>
</comment>
<sequence length="182" mass="20597">MALKATIYKAELQIADMDRGHYGDYNLTIARHPSETDERMMVRLLAFALFADPALAFGKGLCVDDEPDLWQRDLTGAIERWIDVGQPDEKWIRKACGRAGEVVVVSYGRAADIWWNGVRDRLGRQDKLSVLNLPPEAAPQLAQLTERGMRLQFTIQDGHVWVTNGRDTVQVEPQPLMARPVR</sequence>
<dbReference type="Gene3D" id="3.10.640.10">
    <property type="entry name" value="Restriction endonuclease-like alpha-beta roll domain"/>
    <property type="match status" value="1"/>
</dbReference>
<dbReference type="PANTHER" id="PTHR38784">
    <property type="entry name" value="SUCROSE PHOSPHORYLASE"/>
    <property type="match status" value="1"/>
</dbReference>
<dbReference type="InterPro" id="IPR038590">
    <property type="entry name" value="YaeQ_sf"/>
</dbReference>
<gene>
    <name evidence="1" type="ORF">ACFPTN_08275</name>
</gene>
<dbReference type="SMART" id="SM01322">
    <property type="entry name" value="YaeQ"/>
    <property type="match status" value="1"/>
</dbReference>
<dbReference type="SUPFAM" id="SSF52980">
    <property type="entry name" value="Restriction endonuclease-like"/>
    <property type="match status" value="1"/>
</dbReference>
<dbReference type="PANTHER" id="PTHR38784:SF1">
    <property type="entry name" value="SUCROSE PHOSPHORYLASE"/>
    <property type="match status" value="1"/>
</dbReference>
<keyword evidence="2" id="KW-1185">Reference proteome</keyword>
<dbReference type="PIRSF" id="PIRSF011484">
    <property type="entry name" value="YaeQ"/>
    <property type="match status" value="1"/>
</dbReference>
<dbReference type="InterPro" id="IPR011335">
    <property type="entry name" value="Restrct_endonuc-II-like"/>
</dbReference>
<dbReference type="InterPro" id="IPR009822">
    <property type="entry name" value="YaeQ"/>
</dbReference>
<name>A0ABW1AQ70_9RHOO</name>
<dbReference type="RefSeq" id="WP_096446481.1">
    <property type="nucleotide sequence ID" value="NZ_JBHSOG010000030.1"/>
</dbReference>